<name>A0A8T0EJ45_ARGBR</name>
<dbReference type="Proteomes" id="UP000807504">
    <property type="component" value="Unassembled WGS sequence"/>
</dbReference>
<comment type="caution">
    <text evidence="1">The sequence shown here is derived from an EMBL/GenBank/DDBJ whole genome shotgun (WGS) entry which is preliminary data.</text>
</comment>
<dbReference type="AlphaFoldDB" id="A0A8T0EJ45"/>
<evidence type="ECO:0000313" key="1">
    <source>
        <dbReference type="EMBL" id="KAF8773937.1"/>
    </source>
</evidence>
<gene>
    <name evidence="1" type="ORF">HNY73_016543</name>
</gene>
<reference evidence="1" key="1">
    <citation type="journal article" date="2020" name="bioRxiv">
        <title>Chromosome-level reference genome of the European wasp spider Argiope bruennichi: a resource for studies on range expansion and evolutionary adaptation.</title>
        <authorList>
            <person name="Sheffer M.M."/>
            <person name="Hoppe A."/>
            <person name="Krehenwinkel H."/>
            <person name="Uhl G."/>
            <person name="Kuss A.W."/>
            <person name="Jensen L."/>
            <person name="Jensen C."/>
            <person name="Gillespie R.G."/>
            <person name="Hoff K.J."/>
            <person name="Prost S."/>
        </authorList>
    </citation>
    <scope>NUCLEOTIDE SEQUENCE</scope>
</reference>
<evidence type="ECO:0000313" key="2">
    <source>
        <dbReference type="Proteomes" id="UP000807504"/>
    </source>
</evidence>
<organism evidence="1 2">
    <name type="scientific">Argiope bruennichi</name>
    <name type="common">Wasp spider</name>
    <name type="synonym">Aranea bruennichi</name>
    <dbReference type="NCBI Taxonomy" id="94029"/>
    <lineage>
        <taxon>Eukaryota</taxon>
        <taxon>Metazoa</taxon>
        <taxon>Ecdysozoa</taxon>
        <taxon>Arthropoda</taxon>
        <taxon>Chelicerata</taxon>
        <taxon>Arachnida</taxon>
        <taxon>Araneae</taxon>
        <taxon>Araneomorphae</taxon>
        <taxon>Entelegynae</taxon>
        <taxon>Araneoidea</taxon>
        <taxon>Araneidae</taxon>
        <taxon>Argiope</taxon>
    </lineage>
</organism>
<accession>A0A8T0EJ45</accession>
<keyword evidence="2" id="KW-1185">Reference proteome</keyword>
<protein>
    <submittedName>
        <fullName evidence="1">Uncharacterized protein</fullName>
    </submittedName>
</protein>
<proteinExistence type="predicted"/>
<reference evidence="1" key="2">
    <citation type="submission" date="2020-06" db="EMBL/GenBank/DDBJ databases">
        <authorList>
            <person name="Sheffer M."/>
        </authorList>
    </citation>
    <scope>NUCLEOTIDE SEQUENCE</scope>
</reference>
<dbReference type="EMBL" id="JABXBU010002227">
    <property type="protein sequence ID" value="KAF8773937.1"/>
    <property type="molecule type" value="Genomic_DNA"/>
</dbReference>
<sequence>MKREPLINVSGLLLFVEEAIDYIFTFRDIDKWSPPASIKVLKATFPKEVYFHPYIGLAINHQCAVDDSMRYAEEDGFNIDTWLQLPCNKVREQTQNFLEVVGNKTRPVNLRIIHMLAFAGLLCRLSMQNKKEEFINIIIWRVVHVFGRRFPLEWIYFDARQWAMAYNVRHFEIHTQLMENDPFQESKPSVRGWIPLYDLPSLRADNPNKRYFSSDIGWAVCHHCAMDDAWLLATHGGFDLNKWLELTSDESKDYMNRFLGLVIDKTKPANVSIINGLVDSQKSYRE</sequence>